<keyword evidence="2" id="KW-0238">DNA-binding</keyword>
<dbReference type="SUPFAM" id="SSF55781">
    <property type="entry name" value="GAF domain-like"/>
    <property type="match status" value="1"/>
</dbReference>
<keyword evidence="1" id="KW-0805">Transcription regulation</keyword>
<evidence type="ECO:0000256" key="2">
    <source>
        <dbReference type="ARBA" id="ARBA00023125"/>
    </source>
</evidence>
<name>A0A0F9SPQ0_9ZZZZ</name>
<feature type="domain" description="IclR-ED" evidence="6">
    <location>
        <begin position="89"/>
        <end position="272"/>
    </location>
</feature>
<evidence type="ECO:0000256" key="4">
    <source>
        <dbReference type="SAM" id="MobiDB-lite"/>
    </source>
</evidence>
<dbReference type="NCBIfam" id="NF045644">
    <property type="entry name" value="TransRegBhcR"/>
    <property type="match status" value="1"/>
</dbReference>
<dbReference type="Pfam" id="PF09339">
    <property type="entry name" value="HTH_IclR"/>
    <property type="match status" value="1"/>
</dbReference>
<dbReference type="GO" id="GO:0003700">
    <property type="term" value="F:DNA-binding transcription factor activity"/>
    <property type="evidence" value="ECO:0007669"/>
    <property type="project" value="TreeGrafter"/>
</dbReference>
<evidence type="ECO:0000259" key="5">
    <source>
        <dbReference type="PROSITE" id="PS51077"/>
    </source>
</evidence>
<evidence type="ECO:0008006" key="8">
    <source>
        <dbReference type="Google" id="ProtNLM"/>
    </source>
</evidence>
<dbReference type="InterPro" id="IPR050707">
    <property type="entry name" value="HTH_MetabolicPath_Reg"/>
</dbReference>
<dbReference type="Gene3D" id="3.30.450.40">
    <property type="match status" value="1"/>
</dbReference>
<dbReference type="GO" id="GO:0003677">
    <property type="term" value="F:DNA binding"/>
    <property type="evidence" value="ECO:0007669"/>
    <property type="project" value="UniProtKB-KW"/>
</dbReference>
<proteinExistence type="predicted"/>
<evidence type="ECO:0000256" key="1">
    <source>
        <dbReference type="ARBA" id="ARBA00023015"/>
    </source>
</evidence>
<dbReference type="InterPro" id="IPR011991">
    <property type="entry name" value="ArsR-like_HTH"/>
</dbReference>
<dbReference type="InterPro" id="IPR029016">
    <property type="entry name" value="GAF-like_dom_sf"/>
</dbReference>
<dbReference type="Pfam" id="PF01614">
    <property type="entry name" value="IclR_C"/>
    <property type="match status" value="1"/>
</dbReference>
<dbReference type="GO" id="GO:0045892">
    <property type="term" value="P:negative regulation of DNA-templated transcription"/>
    <property type="evidence" value="ECO:0007669"/>
    <property type="project" value="TreeGrafter"/>
</dbReference>
<comment type="caution">
    <text evidence="7">The sequence shown here is derived from an EMBL/GenBank/DDBJ whole genome shotgun (WGS) entry which is preliminary data.</text>
</comment>
<sequence>MNKTDDLPRRSRGRPRTQPIGEQVAPVQALDRGLTLLRTLAKDSGLTLTDIALRLGMPPSSAHRILATLQKHGFAEFNGSAQEWSVGIEAFRVGNAYLVGTNLLEAAREFMRRLMDETGETANLAIADKGEVVFLSQVESHNPIRAFFRPGTRGHLHASGIGKALLANMGRDEIETILQKRGLPEFTPKTLTSPNALYANLETTRMRGWSFDDEERYLGMRCIAAPIFNGFGEAIAGISVSGPTVRFPDGKIAEIGPVVKRAADEVTAKIGGRAPALESD</sequence>
<dbReference type="PANTHER" id="PTHR30136">
    <property type="entry name" value="HELIX-TURN-HELIX TRANSCRIPTIONAL REGULATOR, ICLR FAMILY"/>
    <property type="match status" value="1"/>
</dbReference>
<dbReference type="PANTHER" id="PTHR30136:SF24">
    <property type="entry name" value="HTH-TYPE TRANSCRIPTIONAL REPRESSOR ALLR"/>
    <property type="match status" value="1"/>
</dbReference>
<organism evidence="7">
    <name type="scientific">marine sediment metagenome</name>
    <dbReference type="NCBI Taxonomy" id="412755"/>
    <lineage>
        <taxon>unclassified sequences</taxon>
        <taxon>metagenomes</taxon>
        <taxon>ecological metagenomes</taxon>
    </lineage>
</organism>
<protein>
    <recommendedName>
        <fullName evidence="8">HTH iclR-type domain-containing protein</fullName>
    </recommendedName>
</protein>
<evidence type="ECO:0000313" key="7">
    <source>
        <dbReference type="EMBL" id="KKN70990.1"/>
    </source>
</evidence>
<evidence type="ECO:0000259" key="6">
    <source>
        <dbReference type="PROSITE" id="PS51078"/>
    </source>
</evidence>
<dbReference type="CDD" id="cd00090">
    <property type="entry name" value="HTH_ARSR"/>
    <property type="match status" value="1"/>
</dbReference>
<dbReference type="SUPFAM" id="SSF46785">
    <property type="entry name" value="Winged helix' DNA-binding domain"/>
    <property type="match status" value="1"/>
</dbReference>
<dbReference type="InterPro" id="IPR054844">
    <property type="entry name" value="TransRegBhcR"/>
</dbReference>
<dbReference type="PROSITE" id="PS51078">
    <property type="entry name" value="ICLR_ED"/>
    <property type="match status" value="1"/>
</dbReference>
<dbReference type="InterPro" id="IPR014757">
    <property type="entry name" value="Tscrpt_reg_IclR_C"/>
</dbReference>
<accession>A0A0F9SPQ0</accession>
<keyword evidence="3" id="KW-0804">Transcription</keyword>
<dbReference type="SMART" id="SM00346">
    <property type="entry name" value="HTH_ICLR"/>
    <property type="match status" value="1"/>
</dbReference>
<dbReference type="AlphaFoldDB" id="A0A0F9SPQ0"/>
<evidence type="ECO:0000256" key="3">
    <source>
        <dbReference type="ARBA" id="ARBA00023163"/>
    </source>
</evidence>
<dbReference type="PROSITE" id="PS51077">
    <property type="entry name" value="HTH_ICLR"/>
    <property type="match status" value="1"/>
</dbReference>
<reference evidence="7" key="1">
    <citation type="journal article" date="2015" name="Nature">
        <title>Complex archaea that bridge the gap between prokaryotes and eukaryotes.</title>
        <authorList>
            <person name="Spang A."/>
            <person name="Saw J.H."/>
            <person name="Jorgensen S.L."/>
            <person name="Zaremba-Niedzwiedzka K."/>
            <person name="Martijn J."/>
            <person name="Lind A.E."/>
            <person name="van Eijk R."/>
            <person name="Schleper C."/>
            <person name="Guy L."/>
            <person name="Ettema T.J."/>
        </authorList>
    </citation>
    <scope>NUCLEOTIDE SEQUENCE</scope>
</reference>
<dbReference type="InterPro" id="IPR005471">
    <property type="entry name" value="Tscrpt_reg_IclR_N"/>
</dbReference>
<dbReference type="EMBL" id="LAZR01000392">
    <property type="protein sequence ID" value="KKN70990.1"/>
    <property type="molecule type" value="Genomic_DNA"/>
</dbReference>
<dbReference type="InterPro" id="IPR036388">
    <property type="entry name" value="WH-like_DNA-bd_sf"/>
</dbReference>
<feature type="domain" description="HTH iclR-type" evidence="5">
    <location>
        <begin position="27"/>
        <end position="88"/>
    </location>
</feature>
<dbReference type="InterPro" id="IPR036390">
    <property type="entry name" value="WH_DNA-bd_sf"/>
</dbReference>
<gene>
    <name evidence="7" type="ORF">LCGC14_0425070</name>
</gene>
<feature type="region of interest" description="Disordered" evidence="4">
    <location>
        <begin position="1"/>
        <end position="21"/>
    </location>
</feature>
<dbReference type="Gene3D" id="1.10.10.10">
    <property type="entry name" value="Winged helix-like DNA-binding domain superfamily/Winged helix DNA-binding domain"/>
    <property type="match status" value="1"/>
</dbReference>